<dbReference type="AlphaFoldDB" id="A0A7J7NCN3"/>
<name>A0A7J7NCN3_9MAGN</name>
<evidence type="ECO:0000313" key="1">
    <source>
        <dbReference type="EMBL" id="KAF6164770.1"/>
    </source>
</evidence>
<gene>
    <name evidence="1" type="ORF">GIB67_041022</name>
</gene>
<dbReference type="Proteomes" id="UP000541444">
    <property type="component" value="Unassembled WGS sequence"/>
</dbReference>
<accession>A0A7J7NCN3</accession>
<comment type="caution">
    <text evidence="1">The sequence shown here is derived from an EMBL/GenBank/DDBJ whole genome shotgun (WGS) entry which is preliminary data.</text>
</comment>
<dbReference type="EMBL" id="JACGCM010000911">
    <property type="protein sequence ID" value="KAF6164770.1"/>
    <property type="molecule type" value="Genomic_DNA"/>
</dbReference>
<organism evidence="1 2">
    <name type="scientific">Kingdonia uniflora</name>
    <dbReference type="NCBI Taxonomy" id="39325"/>
    <lineage>
        <taxon>Eukaryota</taxon>
        <taxon>Viridiplantae</taxon>
        <taxon>Streptophyta</taxon>
        <taxon>Embryophyta</taxon>
        <taxon>Tracheophyta</taxon>
        <taxon>Spermatophyta</taxon>
        <taxon>Magnoliopsida</taxon>
        <taxon>Ranunculales</taxon>
        <taxon>Circaeasteraceae</taxon>
        <taxon>Kingdonia</taxon>
    </lineage>
</organism>
<evidence type="ECO:0000313" key="2">
    <source>
        <dbReference type="Proteomes" id="UP000541444"/>
    </source>
</evidence>
<reference evidence="1 2" key="1">
    <citation type="journal article" date="2020" name="IScience">
        <title>Genome Sequencing of the Endangered Kingdonia uniflora (Circaeasteraceae, Ranunculales) Reveals Potential Mechanisms of Evolutionary Specialization.</title>
        <authorList>
            <person name="Sun Y."/>
            <person name="Deng T."/>
            <person name="Zhang A."/>
            <person name="Moore M.J."/>
            <person name="Landis J.B."/>
            <person name="Lin N."/>
            <person name="Zhang H."/>
            <person name="Zhang X."/>
            <person name="Huang J."/>
            <person name="Zhang X."/>
            <person name="Sun H."/>
            <person name="Wang H."/>
        </authorList>
    </citation>
    <scope>NUCLEOTIDE SEQUENCE [LARGE SCALE GENOMIC DNA]</scope>
    <source>
        <strain evidence="1">TB1705</strain>
        <tissue evidence="1">Leaf</tissue>
    </source>
</reference>
<protein>
    <submittedName>
        <fullName evidence="1">Uncharacterized protein</fullName>
    </submittedName>
</protein>
<keyword evidence="2" id="KW-1185">Reference proteome</keyword>
<proteinExistence type="predicted"/>
<feature type="non-terminal residue" evidence="1">
    <location>
        <position position="1"/>
    </location>
</feature>
<sequence>IEVVFFFFEKSNSSKIKRSGRDENLKFVRVLKFVVQLGDKSREIQSNWGDFEIEFRGFKREEGETE</sequence>